<proteinExistence type="predicted"/>
<organism evidence="2 3">
    <name type="scientific">Pelagomonas calceolata</name>
    <dbReference type="NCBI Taxonomy" id="35677"/>
    <lineage>
        <taxon>Eukaryota</taxon>
        <taxon>Sar</taxon>
        <taxon>Stramenopiles</taxon>
        <taxon>Ochrophyta</taxon>
        <taxon>Pelagophyceae</taxon>
        <taxon>Pelagomonadales</taxon>
        <taxon>Pelagomonadaceae</taxon>
        <taxon>Pelagomonas</taxon>
    </lineage>
</organism>
<sequence length="494" mass="50946">MEPLGSPPTQPGSPAHIEEPALRTVASLADLPLRRGKWTPEEQNFSEVLIQAFLAGLVPDCADGTTLRAFLSRRLHCAPMRITKKFAGATLGKSIFSRTGQLDAGDAANLRRLESLFVRAEETNSAEAVFFAMRGRAHRDGAPPAGRAARAARRARGPDALRAAEDDALAGVRRDAAAARSALAASQSLPHATSTSSLSSLAPGASASSQHSWAARVAECAAQTTAARRDAELRAARATFGDSEPRSVLPPPSIDESPRTSLMRSLDSISAASAPPPRRTPLMMQAPPRPPRGPGYDKSLGAGLAARDLHAAAAAARSAAVGRSGQSRDGLYGELYGWVPRDLGVNKSPATLARVLGCPEPPRGPPRPALPPAPAADADRDRAAPAPAADAAPAPARARAPAPAPGPACLSGPPGLSHKRAASPGRLVVQDDAKAARQAGHPSPRRADPMGASPLFGLSYRKLMVGPPPPPGPAPAPATETVAARSSTTVPLRP</sequence>
<gene>
    <name evidence="2" type="ORF">PECAL_5P27880</name>
</gene>
<feature type="compositionally biased region" description="Pro residues" evidence="1">
    <location>
        <begin position="466"/>
        <end position="476"/>
    </location>
</feature>
<dbReference type="OrthoDB" id="167059at2759"/>
<reference evidence="2" key="1">
    <citation type="submission" date="2021-11" db="EMBL/GenBank/DDBJ databases">
        <authorList>
            <consortium name="Genoscope - CEA"/>
            <person name="William W."/>
        </authorList>
    </citation>
    <scope>NUCLEOTIDE SEQUENCE</scope>
</reference>
<dbReference type="PANTHER" id="PTHR35213">
    <property type="entry name" value="RING-TYPE DOMAIN-CONTAINING PROTEIN-RELATED"/>
    <property type="match status" value="1"/>
</dbReference>
<dbReference type="Proteomes" id="UP000789595">
    <property type="component" value="Unassembled WGS sequence"/>
</dbReference>
<accession>A0A8J2X2X5</accession>
<dbReference type="EMBL" id="CAKKNE010000005">
    <property type="protein sequence ID" value="CAH0378271.1"/>
    <property type="molecule type" value="Genomic_DNA"/>
</dbReference>
<evidence type="ECO:0000256" key="1">
    <source>
        <dbReference type="SAM" id="MobiDB-lite"/>
    </source>
</evidence>
<dbReference type="AlphaFoldDB" id="A0A8J2X2X5"/>
<protein>
    <submittedName>
        <fullName evidence="2">Uncharacterized protein</fullName>
    </submittedName>
</protein>
<name>A0A8J2X2X5_9STRA</name>
<comment type="caution">
    <text evidence="2">The sequence shown here is derived from an EMBL/GenBank/DDBJ whole genome shotgun (WGS) entry which is preliminary data.</text>
</comment>
<feature type="compositionally biased region" description="Pro residues" evidence="1">
    <location>
        <begin position="359"/>
        <end position="374"/>
    </location>
</feature>
<feature type="region of interest" description="Disordered" evidence="1">
    <location>
        <begin position="139"/>
        <end position="161"/>
    </location>
</feature>
<evidence type="ECO:0000313" key="2">
    <source>
        <dbReference type="EMBL" id="CAH0378271.1"/>
    </source>
</evidence>
<feature type="compositionally biased region" description="Low complexity" evidence="1">
    <location>
        <begin position="384"/>
        <end position="401"/>
    </location>
</feature>
<feature type="region of interest" description="Disordered" evidence="1">
    <location>
        <begin position="237"/>
        <end position="296"/>
    </location>
</feature>
<feature type="region of interest" description="Disordered" evidence="1">
    <location>
        <begin position="355"/>
        <end position="494"/>
    </location>
</feature>
<evidence type="ECO:0000313" key="3">
    <source>
        <dbReference type="Proteomes" id="UP000789595"/>
    </source>
</evidence>
<feature type="compositionally biased region" description="Polar residues" evidence="1">
    <location>
        <begin position="484"/>
        <end position="494"/>
    </location>
</feature>
<feature type="region of interest" description="Disordered" evidence="1">
    <location>
        <begin position="185"/>
        <end position="205"/>
    </location>
</feature>
<keyword evidence="3" id="KW-1185">Reference proteome</keyword>